<reference evidence="1" key="1">
    <citation type="submission" date="2021-06" db="EMBL/GenBank/DDBJ databases">
        <authorList>
            <person name="Kallberg Y."/>
            <person name="Tangrot J."/>
            <person name="Rosling A."/>
        </authorList>
    </citation>
    <scope>NUCLEOTIDE SEQUENCE</scope>
    <source>
        <strain evidence="1">CL356</strain>
    </source>
</reference>
<keyword evidence="2" id="KW-1185">Reference proteome</keyword>
<sequence length="1047" mass="119722">MQHVVPYEHKKSGSRSYNGNPTAYQEELYSGTKGHMDSYAAYRAPQAARPRAQRTNETNVRLWDDGHQLQYPTRTSTSQRVIRESFDLGSHPNYQQEKEVSRNSYIKFDSAYSSNSSRKFTQHPYQQYQPTSSLYLNPATISAPSLGKLLPEGNIYLPSNYQDMQPTQHIQYSQHTHYTGPSNQRYSHNNNIHHLYNDLPPQISVQSAQNYESHTQPVNSRPNPGQPFAQYQISQRTMSTNGATVSNLIIPTYADEHVNSRRSTDSVRERSKTSLRHERMRSFSFSFSEASSPVNSDISTPSSPSSTVGKQPSPIVYPALLSLVAEAFRARVTRSNRMKDDLEYKDSFDGREAVDKIAFIIKTTDRNLALLLGRALDSQKFFHDVTYDHRLRDSPNELYQFQKMPSLLSYSDNYNNEGESVDEFLEEPDLPHGVFTLLTDCYSPTCSRDNLCYSIACPRRLEQDQKLWIHTVPPEVAESVSETEKKRQEAINEVIYTEQDFVQDLEYLRDCWMTPLLSQNIIPEFRREAFVNRVFGNIMEIHGVNSKLAYALQERQNSYAIVEQIGDIFLEYVPMFSPFIEYGAHQLWGKYEFEKEKNSNQAFSKFVDETERRPESRKLELNGYLTKPTTRLGRYPLLLEAVLKQTPQDHPDRRNLPTVVKLIKEFLASVNQESGKSENRFNLQQLNDQLIPKGNEIMDLRLTEEGRRLIFKGSLKKRSKRSGTGESSDIHVFLFDHALLMVKAKTNNKIEQYKIRRKSDFVYASLQPIPLELLGVSTTEGPTEGTRVNTKRPHSMLHGPSAVRGNNERQFAITFTCLGKKGFSVTLYASTFISRKKWIEHIEKQKEILKEKGRVFEKTLLLEKNKFSGTNKVICAAFFGRTDYFVTILSAVITKAYLLILSLDNYRKLAFGTDTGVYVLEVEQTHKSATRVLQTERVSQIEILEDFRLLLILADKCLYTCPIDTLDPDNDNTASKRPKKISSHASFFKSGTCLGKTLVTVVKSSALNSTIKTLEPLEQNAKNKHKGTTLKGLLRGGSESLKTYKVP</sequence>
<evidence type="ECO:0000313" key="1">
    <source>
        <dbReference type="EMBL" id="CAG8555821.1"/>
    </source>
</evidence>
<dbReference type="EMBL" id="CAJVPT010008838">
    <property type="protein sequence ID" value="CAG8555821.1"/>
    <property type="molecule type" value="Genomic_DNA"/>
</dbReference>
<protein>
    <submittedName>
        <fullName evidence="1">16865_t:CDS:1</fullName>
    </submittedName>
</protein>
<accession>A0ACA9M180</accession>
<gene>
    <name evidence="1" type="ORF">ACOLOM_LOCUS5038</name>
</gene>
<comment type="caution">
    <text evidence="1">The sequence shown here is derived from an EMBL/GenBank/DDBJ whole genome shotgun (WGS) entry which is preliminary data.</text>
</comment>
<proteinExistence type="predicted"/>
<organism evidence="1 2">
    <name type="scientific">Acaulospora colombiana</name>
    <dbReference type="NCBI Taxonomy" id="27376"/>
    <lineage>
        <taxon>Eukaryota</taxon>
        <taxon>Fungi</taxon>
        <taxon>Fungi incertae sedis</taxon>
        <taxon>Mucoromycota</taxon>
        <taxon>Glomeromycotina</taxon>
        <taxon>Glomeromycetes</taxon>
        <taxon>Diversisporales</taxon>
        <taxon>Acaulosporaceae</taxon>
        <taxon>Acaulospora</taxon>
    </lineage>
</organism>
<name>A0ACA9M180_9GLOM</name>
<dbReference type="Proteomes" id="UP000789525">
    <property type="component" value="Unassembled WGS sequence"/>
</dbReference>
<evidence type="ECO:0000313" key="2">
    <source>
        <dbReference type="Proteomes" id="UP000789525"/>
    </source>
</evidence>